<dbReference type="OrthoDB" id="3801064at2759"/>
<organism evidence="1 2">
    <name type="scientific">Ophiobolus disseminans</name>
    <dbReference type="NCBI Taxonomy" id="1469910"/>
    <lineage>
        <taxon>Eukaryota</taxon>
        <taxon>Fungi</taxon>
        <taxon>Dikarya</taxon>
        <taxon>Ascomycota</taxon>
        <taxon>Pezizomycotina</taxon>
        <taxon>Dothideomycetes</taxon>
        <taxon>Pleosporomycetidae</taxon>
        <taxon>Pleosporales</taxon>
        <taxon>Pleosporineae</taxon>
        <taxon>Phaeosphaeriaceae</taxon>
        <taxon>Ophiobolus</taxon>
    </lineage>
</organism>
<evidence type="ECO:0000313" key="1">
    <source>
        <dbReference type="EMBL" id="KAF2833954.1"/>
    </source>
</evidence>
<sequence>MGYPGSEYFDPDHPLMWNEGRDGTAEYAEAAVEMYIFASAYQIPRLRQDAMDRLVWCHNHFATEQSDQYSTNYVSPQILVSACQNTRPGSPLRELLLEGFYEFSDRADDTFKAIFKNVLVDVSRMISDHRGSIYGYWKPCDYHEHEDQEERERCKVRVDMEWEREEDEMY</sequence>
<dbReference type="Proteomes" id="UP000799424">
    <property type="component" value="Unassembled WGS sequence"/>
</dbReference>
<accession>A0A6A7ALZ0</accession>
<dbReference type="EMBL" id="MU006216">
    <property type="protein sequence ID" value="KAF2833954.1"/>
    <property type="molecule type" value="Genomic_DNA"/>
</dbReference>
<name>A0A6A7ALZ0_9PLEO</name>
<protein>
    <submittedName>
        <fullName evidence="1">Uncharacterized protein</fullName>
    </submittedName>
</protein>
<reference evidence="1" key="1">
    <citation type="journal article" date="2020" name="Stud. Mycol.">
        <title>101 Dothideomycetes genomes: a test case for predicting lifestyles and emergence of pathogens.</title>
        <authorList>
            <person name="Haridas S."/>
            <person name="Albert R."/>
            <person name="Binder M."/>
            <person name="Bloem J."/>
            <person name="Labutti K."/>
            <person name="Salamov A."/>
            <person name="Andreopoulos B."/>
            <person name="Baker S."/>
            <person name="Barry K."/>
            <person name="Bills G."/>
            <person name="Bluhm B."/>
            <person name="Cannon C."/>
            <person name="Castanera R."/>
            <person name="Culley D."/>
            <person name="Daum C."/>
            <person name="Ezra D."/>
            <person name="Gonzalez J."/>
            <person name="Henrissat B."/>
            <person name="Kuo A."/>
            <person name="Liang C."/>
            <person name="Lipzen A."/>
            <person name="Lutzoni F."/>
            <person name="Magnuson J."/>
            <person name="Mondo S."/>
            <person name="Nolan M."/>
            <person name="Ohm R."/>
            <person name="Pangilinan J."/>
            <person name="Park H.-J."/>
            <person name="Ramirez L."/>
            <person name="Alfaro M."/>
            <person name="Sun H."/>
            <person name="Tritt A."/>
            <person name="Yoshinaga Y."/>
            <person name="Zwiers L.-H."/>
            <person name="Turgeon B."/>
            <person name="Goodwin S."/>
            <person name="Spatafora J."/>
            <person name="Crous P."/>
            <person name="Grigoriev I."/>
        </authorList>
    </citation>
    <scope>NUCLEOTIDE SEQUENCE</scope>
    <source>
        <strain evidence="1">CBS 113818</strain>
    </source>
</reference>
<keyword evidence="2" id="KW-1185">Reference proteome</keyword>
<proteinExistence type="predicted"/>
<evidence type="ECO:0000313" key="2">
    <source>
        <dbReference type="Proteomes" id="UP000799424"/>
    </source>
</evidence>
<dbReference type="AlphaFoldDB" id="A0A6A7ALZ0"/>
<gene>
    <name evidence="1" type="ORF">CC86DRAFT_415989</name>
</gene>